<feature type="transmembrane region" description="Helical" evidence="1">
    <location>
        <begin position="64"/>
        <end position="93"/>
    </location>
</feature>
<comment type="caution">
    <text evidence="2">The sequence shown here is derived from an EMBL/GenBank/DDBJ whole genome shotgun (WGS) entry which is preliminary data.</text>
</comment>
<dbReference type="InterPro" id="IPR010898">
    <property type="entry name" value="Hpre_diP_synth_I"/>
</dbReference>
<dbReference type="OrthoDB" id="9799095at2"/>
<accession>A0A7C8HFF9</accession>
<dbReference type="RefSeq" id="WP_158740567.1">
    <property type="nucleotide sequence ID" value="NZ_JAFBEP010000011.1"/>
</dbReference>
<protein>
    <submittedName>
        <fullName evidence="2">Heptaprenyl diphosphate synthase</fullName>
    </submittedName>
</protein>
<name>A0A7C8HFF9_9FIRM</name>
<evidence type="ECO:0000256" key="1">
    <source>
        <dbReference type="SAM" id="Phobius"/>
    </source>
</evidence>
<keyword evidence="3" id="KW-1185">Reference proteome</keyword>
<dbReference type="PIRSF" id="PIRSF027391">
    <property type="entry name" value="Hpre_diP_synt_I"/>
    <property type="match status" value="1"/>
</dbReference>
<dbReference type="Pfam" id="PF07456">
    <property type="entry name" value="Hpre_diP_synt_I"/>
    <property type="match status" value="1"/>
</dbReference>
<keyword evidence="1" id="KW-1133">Transmembrane helix</keyword>
<feature type="transmembrane region" description="Helical" evidence="1">
    <location>
        <begin position="7"/>
        <end position="23"/>
    </location>
</feature>
<feature type="transmembrane region" description="Helical" evidence="1">
    <location>
        <begin position="29"/>
        <end position="52"/>
    </location>
</feature>
<dbReference type="Proteomes" id="UP000483018">
    <property type="component" value="Unassembled WGS sequence"/>
</dbReference>
<keyword evidence="1" id="KW-0812">Transmembrane</keyword>
<dbReference type="EMBL" id="WSLF01000007">
    <property type="protein sequence ID" value="KAE9633764.1"/>
    <property type="molecule type" value="Genomic_DNA"/>
</dbReference>
<feature type="transmembrane region" description="Helical" evidence="1">
    <location>
        <begin position="133"/>
        <end position="157"/>
    </location>
</feature>
<keyword evidence="1" id="KW-0472">Membrane</keyword>
<feature type="transmembrane region" description="Helical" evidence="1">
    <location>
        <begin position="105"/>
        <end position="126"/>
    </location>
</feature>
<dbReference type="Gene3D" id="1.10.1760.20">
    <property type="match status" value="1"/>
</dbReference>
<sequence>MEKTKRLVFLSLLVGIALIIYIIEGQIPVLFPGVKLGLANIISLFALLLLGWKEALMIVVLRTVMGSVFGGSVSAFLFSIVGGLLSNIVMILLHKYFKNSLSLGSISICGAIFHNAGQLLVAAFVIQDLRIYFYLPILLISGVITGYFVGICTNFLYQHFEKTQWAKQLRREEIR</sequence>
<dbReference type="InterPro" id="IPR014535">
    <property type="entry name" value="Hpre_diP_synt_I"/>
</dbReference>
<evidence type="ECO:0000313" key="3">
    <source>
        <dbReference type="Proteomes" id="UP000483018"/>
    </source>
</evidence>
<evidence type="ECO:0000313" key="2">
    <source>
        <dbReference type="EMBL" id="KAE9633764.1"/>
    </source>
</evidence>
<gene>
    <name evidence="2" type="ORF">GND95_08920</name>
</gene>
<organism evidence="2 3">
    <name type="scientific">Defluviitalea raffinosedens</name>
    <dbReference type="NCBI Taxonomy" id="1450156"/>
    <lineage>
        <taxon>Bacteria</taxon>
        <taxon>Bacillati</taxon>
        <taxon>Bacillota</taxon>
        <taxon>Clostridia</taxon>
        <taxon>Lachnospirales</taxon>
        <taxon>Defluviitaleaceae</taxon>
        <taxon>Defluviitalea</taxon>
    </lineage>
</organism>
<dbReference type="AlphaFoldDB" id="A0A7C8HFF9"/>
<proteinExistence type="predicted"/>
<reference evidence="2 3" key="1">
    <citation type="submission" date="2019-12" db="EMBL/GenBank/DDBJ databases">
        <title>Defluviitalea raffinosedens, isolated from a biogas fermenter, genome sequencing and characterization.</title>
        <authorList>
            <person name="Rettenmaier R."/>
            <person name="Schneider M."/>
            <person name="Neuhaus K."/>
            <person name="Liebl W."/>
            <person name="Zverlov V."/>
        </authorList>
    </citation>
    <scope>NUCLEOTIDE SEQUENCE [LARGE SCALE GENOMIC DNA]</scope>
    <source>
        <strain evidence="2 3">249c-K6</strain>
    </source>
</reference>